<dbReference type="OrthoDB" id="158267at2"/>
<dbReference type="Proteomes" id="UP000184048">
    <property type="component" value="Unassembled WGS sequence"/>
</dbReference>
<feature type="domain" description="SGNH hydrolase-type esterase" evidence="1">
    <location>
        <begin position="9"/>
        <end position="187"/>
    </location>
</feature>
<proteinExistence type="predicted"/>
<dbReference type="AlphaFoldDB" id="A0A1M4XAB5"/>
<dbReference type="EMBL" id="FQUU01000004">
    <property type="protein sequence ID" value="SHE90444.1"/>
    <property type="molecule type" value="Genomic_DNA"/>
</dbReference>
<protein>
    <submittedName>
        <fullName evidence="2">Lysophospholipase L1</fullName>
    </submittedName>
</protein>
<name>A0A1M4XAB5_9BACT</name>
<accession>A0A1M4XAB5</accession>
<evidence type="ECO:0000259" key="1">
    <source>
        <dbReference type="Pfam" id="PF13472"/>
    </source>
</evidence>
<reference evidence="2 3" key="1">
    <citation type="submission" date="2016-11" db="EMBL/GenBank/DDBJ databases">
        <authorList>
            <person name="Jaros S."/>
            <person name="Januszkiewicz K."/>
            <person name="Wedrychowicz H."/>
        </authorList>
    </citation>
    <scope>NUCLEOTIDE SEQUENCE [LARGE SCALE GENOMIC DNA]</scope>
    <source>
        <strain evidence="2 3">DSM 18119</strain>
    </source>
</reference>
<evidence type="ECO:0000313" key="3">
    <source>
        <dbReference type="Proteomes" id="UP000184048"/>
    </source>
</evidence>
<dbReference type="GO" id="GO:0016788">
    <property type="term" value="F:hydrolase activity, acting on ester bonds"/>
    <property type="evidence" value="ECO:0007669"/>
    <property type="project" value="UniProtKB-ARBA"/>
</dbReference>
<dbReference type="RefSeq" id="WP_072834609.1">
    <property type="nucleotide sequence ID" value="NZ_FQUU01000004.1"/>
</dbReference>
<dbReference type="Pfam" id="PF13472">
    <property type="entry name" value="Lipase_GDSL_2"/>
    <property type="match status" value="1"/>
</dbReference>
<evidence type="ECO:0000313" key="2">
    <source>
        <dbReference type="EMBL" id="SHE90444.1"/>
    </source>
</evidence>
<dbReference type="STRING" id="1121884.SAMN02745131_01404"/>
<dbReference type="InterPro" id="IPR036514">
    <property type="entry name" value="SGNH_hydro_sf"/>
</dbReference>
<dbReference type="SUPFAM" id="SSF52266">
    <property type="entry name" value="SGNH hydrolase"/>
    <property type="match status" value="1"/>
</dbReference>
<keyword evidence="3" id="KW-1185">Reference proteome</keyword>
<gene>
    <name evidence="2" type="ORF">SAMN02745131_01404</name>
</gene>
<sequence>MHSNYTYLALGDSYTIAEGLPLHESYPYQTVYQLRQLGFNFCAPEIIAKTGWTTDELEEGIKKCQLLPRYDYVTLLIGVNNQYRGRDVMLYKMELEELLKKSIAFSNGKPAHVLMISIPDYSIMPFSKEMNKEKIAKEIDVFNNIGKALSVQYKTGFIDITNESRKAGEDDSLMANDGLHLSAKEYKIWAGLISKNIALQLK</sequence>
<organism evidence="2 3">
    <name type="scientific">Flavisolibacter ginsengisoli DSM 18119</name>
    <dbReference type="NCBI Taxonomy" id="1121884"/>
    <lineage>
        <taxon>Bacteria</taxon>
        <taxon>Pseudomonadati</taxon>
        <taxon>Bacteroidota</taxon>
        <taxon>Chitinophagia</taxon>
        <taxon>Chitinophagales</taxon>
        <taxon>Chitinophagaceae</taxon>
        <taxon>Flavisolibacter</taxon>
    </lineage>
</organism>
<dbReference type="Gene3D" id="3.40.50.1110">
    <property type="entry name" value="SGNH hydrolase"/>
    <property type="match status" value="1"/>
</dbReference>
<dbReference type="InterPro" id="IPR013830">
    <property type="entry name" value="SGNH_hydro"/>
</dbReference>